<comment type="subunit">
    <text evidence="4">Homodimer.</text>
</comment>
<comment type="catalytic activity">
    <reaction evidence="4 5">
        <text>uridine(38/39/40) in tRNA = pseudouridine(38/39/40) in tRNA</text>
        <dbReference type="Rhea" id="RHEA:22376"/>
        <dbReference type="Rhea" id="RHEA-COMP:10085"/>
        <dbReference type="Rhea" id="RHEA-COMP:10087"/>
        <dbReference type="ChEBI" id="CHEBI:65314"/>
        <dbReference type="ChEBI" id="CHEBI:65315"/>
        <dbReference type="EC" id="5.4.99.12"/>
    </reaction>
</comment>
<evidence type="ECO:0000256" key="5">
    <source>
        <dbReference type="RuleBase" id="RU003792"/>
    </source>
</evidence>
<dbReference type="EC" id="5.4.99.12" evidence="4"/>
<evidence type="ECO:0000256" key="4">
    <source>
        <dbReference type="HAMAP-Rule" id="MF_00171"/>
    </source>
</evidence>
<accession>A0A1H3T7L7</accession>
<dbReference type="InterPro" id="IPR020097">
    <property type="entry name" value="PsdUridine_synth_TruA_a/b_dom"/>
</dbReference>
<evidence type="ECO:0000259" key="6">
    <source>
        <dbReference type="Pfam" id="PF01416"/>
    </source>
</evidence>
<dbReference type="SUPFAM" id="SSF55120">
    <property type="entry name" value="Pseudouridine synthase"/>
    <property type="match status" value="1"/>
</dbReference>
<comment type="function">
    <text evidence="4">Formation of pseudouridine at positions 38, 39 and 40 in the anticodon stem and loop of transfer RNAs.</text>
</comment>
<sequence length="293" mass="33539">MIFGLFIRSKSLFLCFYRNAKKTLRILISMQNRPFTYLLWMQYLGFRYNGWQKQPDGKTVQGRMEKVLRFVLGHGNFTTLAASRTDAGVSCNRGAFELFSAEPVDLPELIQQMNVYLPNDIRILEGQAISQDFNIIQDVVEKEYRYHFATGEKFHPFAAGNLLHVIGELDIPMMKQGGELLLGKHDFRRFCSIDKITDDYVREVFELNFLDHELAGKGLVPADSFTISIKGKGFLRYQIRVMVAVLIDLGLEKISLEQISEALTSQENKPLCEPAKAHGLVLEEVVFDFGRQK</sequence>
<dbReference type="InterPro" id="IPR020095">
    <property type="entry name" value="PsdUridine_synth_TruA_C"/>
</dbReference>
<evidence type="ECO:0000313" key="7">
    <source>
        <dbReference type="EMBL" id="SDZ46236.1"/>
    </source>
</evidence>
<feature type="binding site" evidence="4">
    <location>
        <position position="144"/>
    </location>
    <ligand>
        <name>substrate</name>
    </ligand>
</feature>
<name>A0A1H3T7L7_9BACT</name>
<organism evidence="7 8">
    <name type="scientific">Rhodonellum ikkaensis</name>
    <dbReference type="NCBI Taxonomy" id="336829"/>
    <lineage>
        <taxon>Bacteria</taxon>
        <taxon>Pseudomonadati</taxon>
        <taxon>Bacteroidota</taxon>
        <taxon>Cytophagia</taxon>
        <taxon>Cytophagales</taxon>
        <taxon>Cytophagaceae</taxon>
        <taxon>Rhodonellum</taxon>
    </lineage>
</organism>
<dbReference type="InterPro" id="IPR020094">
    <property type="entry name" value="TruA/RsuA/RluB/E/F_N"/>
</dbReference>
<dbReference type="Gene3D" id="3.30.70.580">
    <property type="entry name" value="Pseudouridine synthase I, catalytic domain, N-terminal subdomain"/>
    <property type="match status" value="1"/>
</dbReference>
<dbReference type="InterPro" id="IPR001406">
    <property type="entry name" value="PsdUridine_synth_TruA"/>
</dbReference>
<keyword evidence="8" id="KW-1185">Reference proteome</keyword>
<feature type="domain" description="Pseudouridine synthase I TruA alpha/beta" evidence="6">
    <location>
        <begin position="180"/>
        <end position="288"/>
    </location>
</feature>
<evidence type="ECO:0000256" key="3">
    <source>
        <dbReference type="ARBA" id="ARBA00023235"/>
    </source>
</evidence>
<keyword evidence="3 4" id="KW-0413">Isomerase</keyword>
<dbReference type="Proteomes" id="UP000199663">
    <property type="component" value="Unassembled WGS sequence"/>
</dbReference>
<evidence type="ECO:0000313" key="8">
    <source>
        <dbReference type="Proteomes" id="UP000199663"/>
    </source>
</evidence>
<gene>
    <name evidence="4" type="primary">truA</name>
    <name evidence="7" type="ORF">SAMN05444412_115120</name>
</gene>
<reference evidence="7 8" key="1">
    <citation type="submission" date="2016-10" db="EMBL/GenBank/DDBJ databases">
        <authorList>
            <person name="Varghese N."/>
            <person name="Submissions S."/>
        </authorList>
    </citation>
    <scope>NUCLEOTIDE SEQUENCE [LARGE SCALE GENOMIC DNA]</scope>
    <source>
        <strain evidence="7 8">DSM 17997</strain>
    </source>
</reference>
<dbReference type="PIRSF" id="PIRSF001430">
    <property type="entry name" value="tRNA_psdUrid_synth"/>
    <property type="match status" value="1"/>
</dbReference>
<keyword evidence="2 4" id="KW-0819">tRNA processing</keyword>
<protein>
    <recommendedName>
        <fullName evidence="4">tRNA pseudouridine synthase A</fullName>
        <ecNumber evidence="4">5.4.99.12</ecNumber>
    </recommendedName>
    <alternativeName>
        <fullName evidence="4">tRNA pseudouridine(38-40) synthase</fullName>
    </alternativeName>
    <alternativeName>
        <fullName evidence="4">tRNA pseudouridylate synthase I</fullName>
    </alternativeName>
    <alternativeName>
        <fullName evidence="4">tRNA-uridine isomerase I</fullName>
    </alternativeName>
</protein>
<dbReference type="InterPro" id="IPR020103">
    <property type="entry name" value="PsdUridine_synth_cat_dom_sf"/>
</dbReference>
<dbReference type="Gene3D" id="3.30.70.660">
    <property type="entry name" value="Pseudouridine synthase I, catalytic domain, C-terminal subdomain"/>
    <property type="match status" value="1"/>
</dbReference>
<comment type="caution">
    <text evidence="4">Lacks conserved residue(s) required for the propagation of feature annotation.</text>
</comment>
<evidence type="ECO:0000256" key="2">
    <source>
        <dbReference type="ARBA" id="ARBA00022694"/>
    </source>
</evidence>
<dbReference type="PANTHER" id="PTHR11142">
    <property type="entry name" value="PSEUDOURIDYLATE SYNTHASE"/>
    <property type="match status" value="1"/>
</dbReference>
<dbReference type="HAMAP" id="MF_00171">
    <property type="entry name" value="TruA"/>
    <property type="match status" value="1"/>
</dbReference>
<comment type="caution">
    <text evidence="7">The sequence shown here is derived from an EMBL/GenBank/DDBJ whole genome shotgun (WGS) entry which is preliminary data.</text>
</comment>
<dbReference type="Pfam" id="PF01416">
    <property type="entry name" value="PseudoU_synth_1"/>
    <property type="match status" value="1"/>
</dbReference>
<dbReference type="PANTHER" id="PTHR11142:SF0">
    <property type="entry name" value="TRNA PSEUDOURIDINE SYNTHASE-LIKE 1"/>
    <property type="match status" value="1"/>
</dbReference>
<feature type="active site" description="Nucleophile" evidence="4">
    <location>
        <position position="86"/>
    </location>
</feature>
<evidence type="ECO:0000256" key="1">
    <source>
        <dbReference type="ARBA" id="ARBA00009375"/>
    </source>
</evidence>
<proteinExistence type="inferred from homology"/>
<comment type="similarity">
    <text evidence="1 4 5">Belongs to the tRNA pseudouridine synthase TruA family.</text>
</comment>
<dbReference type="EMBL" id="FNQC01000015">
    <property type="protein sequence ID" value="SDZ46236.1"/>
    <property type="molecule type" value="Genomic_DNA"/>
</dbReference>